<gene>
    <name evidence="1" type="ORF">TBIB3V08_LOCUS7296</name>
</gene>
<protein>
    <submittedName>
        <fullName evidence="1">Uncharacterized protein</fullName>
    </submittedName>
</protein>
<organism evidence="1">
    <name type="scientific">Timema bartmani</name>
    <dbReference type="NCBI Taxonomy" id="61472"/>
    <lineage>
        <taxon>Eukaryota</taxon>
        <taxon>Metazoa</taxon>
        <taxon>Ecdysozoa</taxon>
        <taxon>Arthropoda</taxon>
        <taxon>Hexapoda</taxon>
        <taxon>Insecta</taxon>
        <taxon>Pterygota</taxon>
        <taxon>Neoptera</taxon>
        <taxon>Polyneoptera</taxon>
        <taxon>Phasmatodea</taxon>
        <taxon>Timematodea</taxon>
        <taxon>Timematoidea</taxon>
        <taxon>Timematidae</taxon>
        <taxon>Timema</taxon>
    </lineage>
</organism>
<dbReference type="Gene3D" id="3.30.300.130">
    <property type="entry name" value="Fe-S cluster assembly (FSCA)"/>
    <property type="match status" value="1"/>
</dbReference>
<accession>A0A7R9F1K3</accession>
<dbReference type="InterPro" id="IPR034904">
    <property type="entry name" value="FSCA_dom_sf"/>
</dbReference>
<name>A0A7R9F1K3_9NEOP</name>
<reference evidence="1" key="1">
    <citation type="submission" date="2020-11" db="EMBL/GenBank/DDBJ databases">
        <authorList>
            <person name="Tran Van P."/>
        </authorList>
    </citation>
    <scope>NUCLEOTIDE SEQUENCE</scope>
</reference>
<dbReference type="AlphaFoldDB" id="A0A7R9F1K3"/>
<proteinExistence type="predicted"/>
<sequence length="124" mass="14149">MADEESRDAELSYEIELQREIFSSLYKTLLNHHTCKYLAGQGYDGLAAMRDYIRSIRDPEKPATLEDLHVVYEDGVMTTSNNSVDPGGQWNTLESVLTKSILWLEQRRATPGSNRDPFIEVHSD</sequence>
<evidence type="ECO:0000313" key="1">
    <source>
        <dbReference type="EMBL" id="CAD7444931.1"/>
    </source>
</evidence>
<dbReference type="EMBL" id="OD566976">
    <property type="protein sequence ID" value="CAD7444931.1"/>
    <property type="molecule type" value="Genomic_DNA"/>
</dbReference>